<dbReference type="OrthoDB" id="9132313at2"/>
<keyword evidence="1" id="KW-0812">Transmembrane</keyword>
<reference evidence="2 3" key="1">
    <citation type="submission" date="2019-04" db="EMBL/GenBank/DDBJ databases">
        <title>Trinickia sp. 7GSK02, isolated from subtropical forest soil.</title>
        <authorList>
            <person name="Gao Z.-H."/>
            <person name="Qiu L.-H."/>
        </authorList>
    </citation>
    <scope>NUCLEOTIDE SEQUENCE [LARGE SCALE GENOMIC DNA]</scope>
    <source>
        <strain evidence="2 3">7GSK02</strain>
    </source>
</reference>
<organism evidence="2 3">
    <name type="scientific">Trinickia terrae</name>
    <dbReference type="NCBI Taxonomy" id="2571161"/>
    <lineage>
        <taxon>Bacteria</taxon>
        <taxon>Pseudomonadati</taxon>
        <taxon>Pseudomonadota</taxon>
        <taxon>Betaproteobacteria</taxon>
        <taxon>Burkholderiales</taxon>
        <taxon>Burkholderiaceae</taxon>
        <taxon>Trinickia</taxon>
    </lineage>
</organism>
<dbReference type="EMBL" id="SWJE01000005">
    <property type="protein sequence ID" value="TKC89322.1"/>
    <property type="molecule type" value="Genomic_DNA"/>
</dbReference>
<dbReference type="AlphaFoldDB" id="A0A4U1I7D3"/>
<feature type="transmembrane region" description="Helical" evidence="1">
    <location>
        <begin position="123"/>
        <end position="142"/>
    </location>
</feature>
<accession>A0A4U1I7D3</accession>
<dbReference type="Proteomes" id="UP000305539">
    <property type="component" value="Unassembled WGS sequence"/>
</dbReference>
<keyword evidence="3" id="KW-1185">Reference proteome</keyword>
<dbReference type="RefSeq" id="WP_136893970.1">
    <property type="nucleotide sequence ID" value="NZ_SWJE01000005.1"/>
</dbReference>
<protein>
    <submittedName>
        <fullName evidence="2">Uncharacterized protein</fullName>
    </submittedName>
</protein>
<comment type="caution">
    <text evidence="2">The sequence shown here is derived from an EMBL/GenBank/DDBJ whole genome shotgun (WGS) entry which is preliminary data.</text>
</comment>
<proteinExistence type="predicted"/>
<evidence type="ECO:0000256" key="1">
    <source>
        <dbReference type="SAM" id="Phobius"/>
    </source>
</evidence>
<keyword evidence="1" id="KW-1133">Transmembrane helix</keyword>
<feature type="transmembrane region" description="Helical" evidence="1">
    <location>
        <begin position="148"/>
        <end position="168"/>
    </location>
</feature>
<feature type="transmembrane region" description="Helical" evidence="1">
    <location>
        <begin position="193"/>
        <end position="214"/>
    </location>
</feature>
<name>A0A4U1I7D3_9BURK</name>
<sequence length="216" mass="24091">MKPKEKSTLFDNLSCSFPPTPLYRTDIEQIIQIGTSRELKVNISDSTAEFDDLDDVQENRGNRVKELAVSFSGKTAFSSISLKIGSGGITLRSSKDDALVLAWHDIKSAIERRVPFHARFMKPTLWLAIVFCIAVFGTKFNILPSNEFARIGTLIVPTWLWAMSLYYVKSSGGVYLQKEHEVLSLWDRYGEKIVNLIAGAIIGAIVTAVSQKFLGK</sequence>
<evidence type="ECO:0000313" key="3">
    <source>
        <dbReference type="Proteomes" id="UP000305539"/>
    </source>
</evidence>
<gene>
    <name evidence="2" type="ORF">FAZ69_10235</name>
</gene>
<keyword evidence="1" id="KW-0472">Membrane</keyword>
<evidence type="ECO:0000313" key="2">
    <source>
        <dbReference type="EMBL" id="TKC89322.1"/>
    </source>
</evidence>